<sequence>MVVVLGVSAGASGARAILSHADQPHQRPIDQCVVARRPGADVGEAVAVAIDAMRAAALERGELIAAVAITHRSEIQADAIRAALRSDRTPTVLVKESAAQLRYLRFTGRLPKFGTVVLYDLGSSGLTLTLADCASGTALRTRRSTVLGGDEYDAQVHRKLVSAGVDVDLPTSRRYKETLSAERIVTVEDPTSSQRTVLTRSDLAQLQMAGVQHSASFIRHLIEETGETPEAVVLLGGCTNNPLIADRLEFTLNIPVIVESEPEEVSARGAVVLAGDRPTRVVRVARAIGAAAPEAKAASKRKLLSAFAVAVVLVATITGVMLTKQDSGSAEQLPAPAPMEVAGVPTDPFE</sequence>
<keyword evidence="6" id="KW-1185">Reference proteome</keyword>
<evidence type="ECO:0000313" key="5">
    <source>
        <dbReference type="EMBL" id="MBJ8341128.1"/>
    </source>
</evidence>
<reference evidence="5" key="1">
    <citation type="submission" date="2020-12" db="EMBL/GenBank/DDBJ databases">
        <title>Antrihabitans popcorni sp. nov. and Antrihabitans auranticaus sp. nov., isolated from a larva cave.</title>
        <authorList>
            <person name="Lee S.D."/>
            <person name="Kim I.S."/>
        </authorList>
    </citation>
    <scope>NUCLEOTIDE SEQUENCE</scope>
    <source>
        <strain evidence="5">YC3-6</strain>
    </source>
</reference>
<evidence type="ECO:0000256" key="2">
    <source>
        <dbReference type="ARBA" id="ARBA00022840"/>
    </source>
</evidence>
<dbReference type="AlphaFoldDB" id="A0A934NT95"/>
<dbReference type="Proteomes" id="UP000655868">
    <property type="component" value="Unassembled WGS sequence"/>
</dbReference>
<evidence type="ECO:0000256" key="4">
    <source>
        <dbReference type="SAM" id="MobiDB-lite"/>
    </source>
</evidence>
<accession>A0A934NT95</accession>
<dbReference type="SUPFAM" id="SSF53067">
    <property type="entry name" value="Actin-like ATPase domain"/>
    <property type="match status" value="1"/>
</dbReference>
<dbReference type="EMBL" id="JAEMNV010000006">
    <property type="protein sequence ID" value="MBJ8341128.1"/>
    <property type="molecule type" value="Genomic_DNA"/>
</dbReference>
<comment type="caution">
    <text evidence="5">The sequence shown here is derived from an EMBL/GenBank/DDBJ whole genome shotgun (WGS) entry which is preliminary data.</text>
</comment>
<dbReference type="RefSeq" id="WP_199705991.1">
    <property type="nucleotide sequence ID" value="NZ_JAEMNV010000006.1"/>
</dbReference>
<evidence type="ECO:0000256" key="1">
    <source>
        <dbReference type="ARBA" id="ARBA00022741"/>
    </source>
</evidence>
<dbReference type="InterPro" id="IPR013126">
    <property type="entry name" value="Hsp_70_fam"/>
</dbReference>
<dbReference type="GO" id="GO:0140662">
    <property type="term" value="F:ATP-dependent protein folding chaperone"/>
    <property type="evidence" value="ECO:0007669"/>
    <property type="project" value="InterPro"/>
</dbReference>
<dbReference type="GO" id="GO:0005524">
    <property type="term" value="F:ATP binding"/>
    <property type="evidence" value="ECO:0007669"/>
    <property type="project" value="UniProtKB-KW"/>
</dbReference>
<evidence type="ECO:0000256" key="3">
    <source>
        <dbReference type="ARBA" id="ARBA00023186"/>
    </source>
</evidence>
<dbReference type="Pfam" id="PF00012">
    <property type="entry name" value="HSP70"/>
    <property type="match status" value="1"/>
</dbReference>
<protein>
    <submittedName>
        <fullName evidence="5">Hsp70 family protein</fullName>
    </submittedName>
</protein>
<keyword evidence="3" id="KW-0143">Chaperone</keyword>
<dbReference type="InterPro" id="IPR043129">
    <property type="entry name" value="ATPase_NBD"/>
</dbReference>
<organism evidence="5 6">
    <name type="scientific">Antrihabitans stalagmiti</name>
    <dbReference type="NCBI Taxonomy" id="2799499"/>
    <lineage>
        <taxon>Bacteria</taxon>
        <taxon>Bacillati</taxon>
        <taxon>Actinomycetota</taxon>
        <taxon>Actinomycetes</taxon>
        <taxon>Mycobacteriales</taxon>
        <taxon>Nocardiaceae</taxon>
        <taxon>Antrihabitans</taxon>
    </lineage>
</organism>
<feature type="region of interest" description="Disordered" evidence="4">
    <location>
        <begin position="326"/>
        <end position="350"/>
    </location>
</feature>
<keyword evidence="1" id="KW-0547">Nucleotide-binding</keyword>
<name>A0A934NT95_9NOCA</name>
<dbReference type="Gene3D" id="3.30.420.40">
    <property type="match status" value="2"/>
</dbReference>
<proteinExistence type="predicted"/>
<gene>
    <name evidence="5" type="ORF">JGU71_19760</name>
</gene>
<keyword evidence="2" id="KW-0067">ATP-binding</keyword>
<dbReference type="Gene3D" id="3.90.640.10">
    <property type="entry name" value="Actin, Chain A, domain 4"/>
    <property type="match status" value="1"/>
</dbReference>
<evidence type="ECO:0000313" key="6">
    <source>
        <dbReference type="Proteomes" id="UP000655868"/>
    </source>
</evidence>